<proteinExistence type="predicted"/>
<dbReference type="STRING" id="1166337.SAMN05192580_3892"/>
<dbReference type="RefSeq" id="WP_242653594.1">
    <property type="nucleotide sequence ID" value="NZ_FOZG01000005.1"/>
</dbReference>
<accession>A0A1I6MDD9</accession>
<gene>
    <name evidence="2" type="ORF">SAMN05192580_3892</name>
</gene>
<feature type="transmembrane region" description="Helical" evidence="1">
    <location>
        <begin position="93"/>
        <end position="113"/>
    </location>
</feature>
<reference evidence="2 3" key="1">
    <citation type="submission" date="2016-10" db="EMBL/GenBank/DDBJ databases">
        <authorList>
            <person name="de Groot N.N."/>
        </authorList>
    </citation>
    <scope>NUCLEOTIDE SEQUENCE [LARGE SCALE GENOMIC DNA]</scope>
    <source>
        <strain evidence="2 3">S5-249</strain>
    </source>
</reference>
<keyword evidence="1" id="KW-1133">Transmembrane helix</keyword>
<keyword evidence="1" id="KW-0812">Transmembrane</keyword>
<dbReference type="EMBL" id="FOZG01000005">
    <property type="protein sequence ID" value="SFS13705.1"/>
    <property type="molecule type" value="Genomic_DNA"/>
</dbReference>
<dbReference type="Proteomes" id="UP000198824">
    <property type="component" value="Unassembled WGS sequence"/>
</dbReference>
<evidence type="ECO:0000313" key="2">
    <source>
        <dbReference type="EMBL" id="SFS13705.1"/>
    </source>
</evidence>
<protein>
    <submittedName>
        <fullName evidence="2">Uncharacterized protein</fullName>
    </submittedName>
</protein>
<sequence length="188" mass="20226">MADPFDPSEFDAGPPSGDPHADYRTLLDAMRRAGAEGIAEEVGALARQIEQDARQRADWGRTVGSEVRDLQRAAAALQRASTGIWLDWLKEGLWAALIALAVIFAAALAYRWAKEPVIEQHLYGCAGRWNAKTHTCKGGWVPLQAQQTPLGSPYSAFQGLPLPTPTSSPPSLSTLATGAPIVMARTHI</sequence>
<evidence type="ECO:0000313" key="3">
    <source>
        <dbReference type="Proteomes" id="UP000198824"/>
    </source>
</evidence>
<dbReference type="AlphaFoldDB" id="A0A1I6MDD9"/>
<name>A0A1I6MDD9_9SPHN</name>
<organism evidence="2 3">
    <name type="scientific">Sphingomonas jatrophae</name>
    <dbReference type="NCBI Taxonomy" id="1166337"/>
    <lineage>
        <taxon>Bacteria</taxon>
        <taxon>Pseudomonadati</taxon>
        <taxon>Pseudomonadota</taxon>
        <taxon>Alphaproteobacteria</taxon>
        <taxon>Sphingomonadales</taxon>
        <taxon>Sphingomonadaceae</taxon>
        <taxon>Sphingomonas</taxon>
    </lineage>
</organism>
<evidence type="ECO:0000256" key="1">
    <source>
        <dbReference type="SAM" id="Phobius"/>
    </source>
</evidence>
<keyword evidence="1" id="KW-0472">Membrane</keyword>
<keyword evidence="3" id="KW-1185">Reference proteome</keyword>